<feature type="region of interest" description="Disordered" evidence="1">
    <location>
        <begin position="1"/>
        <end position="42"/>
    </location>
</feature>
<dbReference type="Proteomes" id="UP000705867">
    <property type="component" value="Unassembled WGS sequence"/>
</dbReference>
<sequence length="298" mass="32992">MDEREDVRRGGGRTALSSSSAGMSASGGSRKRPEDIRADIEQTRADMTETVDAIQEKLSPEHIKEQVRSKFREATVGRAQDMAHRAGHRTKEIGSTIIDTIRQNPIPAAMVGVGLSWLLIKRPEGNGGDGHYQTAEEYSPETETAEYETTAGEYRMRKRAEELSTSAREKTQQVKEQVKEKTQQMKERATQFREQARGQMQRVGSMAQERAQQTRGQFNSLLESNPFALGLAALAIGAAIGLSIPETRKERDLMGEASSDLRGKAKEAAQETMQKVQRVAEEATRTAKEEAQKQGITV</sequence>
<proteinExistence type="predicted"/>
<dbReference type="InterPro" id="IPR022062">
    <property type="entry name" value="DUF3618"/>
</dbReference>
<feature type="compositionally biased region" description="Basic and acidic residues" evidence="1">
    <location>
        <begin position="253"/>
        <end position="269"/>
    </location>
</feature>
<protein>
    <submittedName>
        <fullName evidence="2">DUF3618 domain-containing protein</fullName>
    </submittedName>
</protein>
<gene>
    <name evidence="2" type="ORF">K8I29_00580</name>
</gene>
<dbReference type="Pfam" id="PF12277">
    <property type="entry name" value="DUF3618"/>
    <property type="match status" value="1"/>
</dbReference>
<accession>A0A953J7L8</accession>
<organism evidence="2 3">
    <name type="scientific">Candidatus Nitrobium versatile</name>
    <dbReference type="NCBI Taxonomy" id="2884831"/>
    <lineage>
        <taxon>Bacteria</taxon>
        <taxon>Pseudomonadati</taxon>
        <taxon>Nitrospirota</taxon>
        <taxon>Nitrospiria</taxon>
        <taxon>Nitrospirales</taxon>
        <taxon>Nitrospiraceae</taxon>
        <taxon>Candidatus Nitrobium</taxon>
    </lineage>
</organism>
<name>A0A953J7L8_9BACT</name>
<reference evidence="2" key="1">
    <citation type="journal article" date="2021" name="bioRxiv">
        <title>Unraveling nitrogen, sulfur and carbon metabolic pathways and microbial community transcriptional responses to substrate deprivation and toxicity stresses in a bioreactor mimicking anoxic brackish coastal sediment conditions.</title>
        <authorList>
            <person name="Martins P.D."/>
            <person name="Echeveste M.J."/>
            <person name="Arshad A."/>
            <person name="Kurth J."/>
            <person name="Ouboter H."/>
            <person name="Jetten M.S.M."/>
            <person name="Welte C.U."/>
        </authorList>
    </citation>
    <scope>NUCLEOTIDE SEQUENCE</scope>
    <source>
        <strain evidence="2">MAG_39</strain>
    </source>
</reference>
<evidence type="ECO:0000313" key="3">
    <source>
        <dbReference type="Proteomes" id="UP000705867"/>
    </source>
</evidence>
<evidence type="ECO:0000256" key="1">
    <source>
        <dbReference type="SAM" id="MobiDB-lite"/>
    </source>
</evidence>
<reference evidence="2" key="2">
    <citation type="submission" date="2021-08" db="EMBL/GenBank/DDBJ databases">
        <authorList>
            <person name="Dalcin Martins P."/>
        </authorList>
    </citation>
    <scope>NUCLEOTIDE SEQUENCE</scope>
    <source>
        <strain evidence="2">MAG_39</strain>
    </source>
</reference>
<evidence type="ECO:0000313" key="2">
    <source>
        <dbReference type="EMBL" id="MBZ0154694.1"/>
    </source>
</evidence>
<feature type="compositionally biased region" description="Low complexity" evidence="1">
    <location>
        <begin position="15"/>
        <end position="28"/>
    </location>
</feature>
<comment type="caution">
    <text evidence="2">The sequence shown here is derived from an EMBL/GenBank/DDBJ whole genome shotgun (WGS) entry which is preliminary data.</text>
</comment>
<feature type="compositionally biased region" description="Basic and acidic residues" evidence="1">
    <location>
        <begin position="31"/>
        <end position="42"/>
    </location>
</feature>
<dbReference type="EMBL" id="JAIOIV010000010">
    <property type="protein sequence ID" value="MBZ0154694.1"/>
    <property type="molecule type" value="Genomic_DNA"/>
</dbReference>
<feature type="region of interest" description="Disordered" evidence="1">
    <location>
        <begin position="162"/>
        <end position="187"/>
    </location>
</feature>
<feature type="region of interest" description="Disordered" evidence="1">
    <location>
        <begin position="253"/>
        <end position="273"/>
    </location>
</feature>
<dbReference type="AlphaFoldDB" id="A0A953J7L8"/>